<gene>
    <name evidence="1" type="ORF">METZ01_LOCUS351741</name>
</gene>
<dbReference type="EMBL" id="UINC01122834">
    <property type="protein sequence ID" value="SVC98887.1"/>
    <property type="molecule type" value="Genomic_DNA"/>
</dbReference>
<dbReference type="AlphaFoldDB" id="A0A382RP80"/>
<evidence type="ECO:0008006" key="2">
    <source>
        <dbReference type="Google" id="ProtNLM"/>
    </source>
</evidence>
<reference evidence="1" key="1">
    <citation type="submission" date="2018-05" db="EMBL/GenBank/DDBJ databases">
        <authorList>
            <person name="Lanie J.A."/>
            <person name="Ng W.-L."/>
            <person name="Kazmierczak K.M."/>
            <person name="Andrzejewski T.M."/>
            <person name="Davidsen T.M."/>
            <person name="Wayne K.J."/>
            <person name="Tettelin H."/>
            <person name="Glass J.I."/>
            <person name="Rusch D."/>
            <person name="Podicherti R."/>
            <person name="Tsui H.-C.T."/>
            <person name="Winkler M.E."/>
        </authorList>
    </citation>
    <scope>NUCLEOTIDE SEQUENCE</scope>
</reference>
<dbReference type="InterPro" id="IPR011990">
    <property type="entry name" value="TPR-like_helical_dom_sf"/>
</dbReference>
<name>A0A382RP80_9ZZZZ</name>
<sequence length="88" mass="9518">PLLAHRGWLLATTGDRALVELSLLSLDEAIALNPTDPYALAYRAVTLHLLNRREAGLRDADTFTALIDQPPELLELLVSRGLLTSTGG</sequence>
<protein>
    <recommendedName>
        <fullName evidence="2">Bacterial transcriptional activator domain-containing protein</fullName>
    </recommendedName>
</protein>
<dbReference type="SUPFAM" id="SSF48452">
    <property type="entry name" value="TPR-like"/>
    <property type="match status" value="1"/>
</dbReference>
<proteinExistence type="predicted"/>
<evidence type="ECO:0000313" key="1">
    <source>
        <dbReference type="EMBL" id="SVC98887.1"/>
    </source>
</evidence>
<feature type="non-terminal residue" evidence="1">
    <location>
        <position position="1"/>
    </location>
</feature>
<organism evidence="1">
    <name type="scientific">marine metagenome</name>
    <dbReference type="NCBI Taxonomy" id="408172"/>
    <lineage>
        <taxon>unclassified sequences</taxon>
        <taxon>metagenomes</taxon>
        <taxon>ecological metagenomes</taxon>
    </lineage>
</organism>
<accession>A0A382RP80</accession>
<dbReference type="Gene3D" id="1.25.40.10">
    <property type="entry name" value="Tetratricopeptide repeat domain"/>
    <property type="match status" value="1"/>
</dbReference>